<dbReference type="GO" id="GO:0000978">
    <property type="term" value="F:RNA polymerase II cis-regulatory region sequence-specific DNA binding"/>
    <property type="evidence" value="ECO:0007669"/>
    <property type="project" value="TreeGrafter"/>
</dbReference>
<dbReference type="AlphaFoldDB" id="A0AA39U784"/>
<dbReference type="PANTHER" id="PTHR45881:SF5">
    <property type="entry name" value="FORK-HEAD DOMAIN-CONTAINING PROTEIN"/>
    <property type="match status" value="1"/>
</dbReference>
<dbReference type="PROSITE" id="PS50039">
    <property type="entry name" value="FORK_HEAD_3"/>
    <property type="match status" value="1"/>
</dbReference>
<evidence type="ECO:0000256" key="2">
    <source>
        <dbReference type="ARBA" id="ARBA00023015"/>
    </source>
</evidence>
<feature type="compositionally biased region" description="Low complexity" evidence="7">
    <location>
        <begin position="394"/>
        <end position="403"/>
    </location>
</feature>
<feature type="region of interest" description="Disordered" evidence="7">
    <location>
        <begin position="304"/>
        <end position="382"/>
    </location>
</feature>
<dbReference type="InterPro" id="IPR036388">
    <property type="entry name" value="WH-like_DNA-bd_sf"/>
</dbReference>
<keyword evidence="5 6" id="KW-0539">Nucleus</keyword>
<dbReference type="InterPro" id="IPR001766">
    <property type="entry name" value="Fork_head_dom"/>
</dbReference>
<protein>
    <recommendedName>
        <fullName evidence="8">Fork-head domain-containing protein</fullName>
    </recommendedName>
</protein>
<dbReference type="PROSITE" id="PS00658">
    <property type="entry name" value="FORK_HEAD_2"/>
    <property type="match status" value="1"/>
</dbReference>
<gene>
    <name evidence="9" type="ORF">JMJ35_008692</name>
</gene>
<dbReference type="InterPro" id="IPR030456">
    <property type="entry name" value="TF_fork_head_CS_2"/>
</dbReference>
<feature type="DNA-binding region" description="Fork-head" evidence="6">
    <location>
        <begin position="213"/>
        <end position="306"/>
    </location>
</feature>
<organism evidence="9 10">
    <name type="scientific">Cladonia borealis</name>
    <dbReference type="NCBI Taxonomy" id="184061"/>
    <lineage>
        <taxon>Eukaryota</taxon>
        <taxon>Fungi</taxon>
        <taxon>Dikarya</taxon>
        <taxon>Ascomycota</taxon>
        <taxon>Pezizomycotina</taxon>
        <taxon>Lecanoromycetes</taxon>
        <taxon>OSLEUM clade</taxon>
        <taxon>Lecanoromycetidae</taxon>
        <taxon>Lecanorales</taxon>
        <taxon>Lecanorineae</taxon>
        <taxon>Cladoniaceae</taxon>
        <taxon>Cladonia</taxon>
    </lineage>
</organism>
<dbReference type="EMBL" id="JAFEKC020000019">
    <property type="protein sequence ID" value="KAK0509321.1"/>
    <property type="molecule type" value="Genomic_DNA"/>
</dbReference>
<dbReference type="GO" id="GO:0000981">
    <property type="term" value="F:DNA-binding transcription factor activity, RNA polymerase II-specific"/>
    <property type="evidence" value="ECO:0007669"/>
    <property type="project" value="TreeGrafter"/>
</dbReference>
<comment type="caution">
    <text evidence="9">The sequence shown here is derived from an EMBL/GenBank/DDBJ whole genome shotgun (WGS) entry which is preliminary data.</text>
</comment>
<evidence type="ECO:0000256" key="7">
    <source>
        <dbReference type="SAM" id="MobiDB-lite"/>
    </source>
</evidence>
<feature type="region of interest" description="Disordered" evidence="7">
    <location>
        <begin position="394"/>
        <end position="414"/>
    </location>
</feature>
<evidence type="ECO:0000256" key="5">
    <source>
        <dbReference type="ARBA" id="ARBA00023242"/>
    </source>
</evidence>
<keyword evidence="3 6" id="KW-0238">DNA-binding</keyword>
<evidence type="ECO:0000256" key="6">
    <source>
        <dbReference type="PROSITE-ProRule" id="PRU00089"/>
    </source>
</evidence>
<keyword evidence="10" id="KW-1185">Reference proteome</keyword>
<evidence type="ECO:0000256" key="1">
    <source>
        <dbReference type="ARBA" id="ARBA00004123"/>
    </source>
</evidence>
<feature type="compositionally biased region" description="Polar residues" evidence="7">
    <location>
        <begin position="352"/>
        <end position="373"/>
    </location>
</feature>
<keyword evidence="4" id="KW-0804">Transcription</keyword>
<evidence type="ECO:0000256" key="3">
    <source>
        <dbReference type="ARBA" id="ARBA00023125"/>
    </source>
</evidence>
<proteinExistence type="predicted"/>
<comment type="subcellular location">
    <subcellularLocation>
        <location evidence="1 6">Nucleus</location>
    </subcellularLocation>
</comment>
<feature type="compositionally biased region" description="Basic and acidic residues" evidence="7">
    <location>
        <begin position="305"/>
        <end position="318"/>
    </location>
</feature>
<dbReference type="SMART" id="SM00339">
    <property type="entry name" value="FH"/>
    <property type="match status" value="1"/>
</dbReference>
<sequence length="456" mass="50777">MSPVCEVSDTAVSYYSQIQHNPVDRSPVPESLFPWQDAPPSVTFGQAYLDPYPEVSHSPFRSTPFVRAPNALPTSEQNGWYGAHQESLMHHALSNPQVQSPHPTQFSHEQLRASGTDLSLARPILPLSMSQWPLWADAMGASAGNEFTSNSQALEAYSYHTANRLTPEINSTATGHYPVFAPDSRPAQEDFIEDMPLGGFETDHESKEKGPCYANLIYQALMEAPGHKMILRDIYAWIARKTDKAKDPSSKGWQNSVRHNLSMNGAFLKVELPNPDNNSKKGFIWVLERSAVRKGIQSTTRFRSKTGDLKNDHRDGVGRRRHRAGKKGGKVVKRSTSTRSLTRLDNDGFSRYHQSGAETSSLTSFHEPQQLTEPSMDLRNPNGLPYWIPTPPLSTQSSPPLESYEFGTTPEHSESQPDYFLFDDAFGPDNGNMLAPNTGDIQCEDRFLGNGLDCLL</sequence>
<dbReference type="PANTHER" id="PTHR45881">
    <property type="entry name" value="CHECKPOINT SUPPRESSOR 1-LIKE, ISOFORM A-RELATED"/>
    <property type="match status" value="1"/>
</dbReference>
<reference evidence="9" key="1">
    <citation type="submission" date="2023-03" db="EMBL/GenBank/DDBJ databases">
        <title>Complete genome of Cladonia borealis.</title>
        <authorList>
            <person name="Park H."/>
        </authorList>
    </citation>
    <scope>NUCLEOTIDE SEQUENCE</scope>
    <source>
        <strain evidence="9">ANT050790</strain>
    </source>
</reference>
<accession>A0AA39U784</accession>
<evidence type="ECO:0000259" key="8">
    <source>
        <dbReference type="PROSITE" id="PS50039"/>
    </source>
</evidence>
<keyword evidence="2" id="KW-0805">Transcription regulation</keyword>
<dbReference type="SUPFAM" id="SSF46785">
    <property type="entry name" value="Winged helix' DNA-binding domain"/>
    <property type="match status" value="1"/>
</dbReference>
<name>A0AA39U784_9LECA</name>
<dbReference type="GO" id="GO:0005634">
    <property type="term" value="C:nucleus"/>
    <property type="evidence" value="ECO:0007669"/>
    <property type="project" value="UniProtKB-SubCell"/>
</dbReference>
<dbReference type="Gene3D" id="1.10.10.10">
    <property type="entry name" value="Winged helix-like DNA-binding domain superfamily/Winged helix DNA-binding domain"/>
    <property type="match status" value="1"/>
</dbReference>
<evidence type="ECO:0000313" key="10">
    <source>
        <dbReference type="Proteomes" id="UP001166286"/>
    </source>
</evidence>
<dbReference type="InterPro" id="IPR036390">
    <property type="entry name" value="WH_DNA-bd_sf"/>
</dbReference>
<dbReference type="Pfam" id="PF00250">
    <property type="entry name" value="Forkhead"/>
    <property type="match status" value="1"/>
</dbReference>
<feature type="compositionally biased region" description="Basic residues" evidence="7">
    <location>
        <begin position="319"/>
        <end position="333"/>
    </location>
</feature>
<dbReference type="Proteomes" id="UP001166286">
    <property type="component" value="Unassembled WGS sequence"/>
</dbReference>
<feature type="domain" description="Fork-head" evidence="8">
    <location>
        <begin position="213"/>
        <end position="306"/>
    </location>
</feature>
<evidence type="ECO:0000256" key="4">
    <source>
        <dbReference type="ARBA" id="ARBA00023163"/>
    </source>
</evidence>
<evidence type="ECO:0000313" key="9">
    <source>
        <dbReference type="EMBL" id="KAK0509321.1"/>
    </source>
</evidence>